<dbReference type="Pfam" id="PF02029">
    <property type="entry name" value="Caldesmon"/>
    <property type="match status" value="1"/>
</dbReference>
<keyword evidence="3" id="KW-1185">Reference proteome</keyword>
<evidence type="ECO:0000313" key="2">
    <source>
        <dbReference type="EMBL" id="KAK1802106.1"/>
    </source>
</evidence>
<dbReference type="GO" id="GO:0005516">
    <property type="term" value="F:calmodulin binding"/>
    <property type="evidence" value="ECO:0007669"/>
    <property type="project" value="InterPro"/>
</dbReference>
<feature type="compositionally biased region" description="Basic and acidic residues" evidence="1">
    <location>
        <begin position="28"/>
        <end position="38"/>
    </location>
</feature>
<reference evidence="2" key="1">
    <citation type="submission" date="2023-03" db="EMBL/GenBank/DDBJ databases">
        <title>Electrophorus voltai genome.</title>
        <authorList>
            <person name="Bian C."/>
        </authorList>
    </citation>
    <scope>NUCLEOTIDE SEQUENCE</scope>
    <source>
        <strain evidence="2">CB-2022</strain>
        <tissue evidence="2">Muscle</tissue>
    </source>
</reference>
<evidence type="ECO:0000313" key="3">
    <source>
        <dbReference type="Proteomes" id="UP001239994"/>
    </source>
</evidence>
<feature type="compositionally biased region" description="Basic and acidic residues" evidence="1">
    <location>
        <begin position="47"/>
        <end position="79"/>
    </location>
</feature>
<feature type="region of interest" description="Disordered" evidence="1">
    <location>
        <begin position="1"/>
        <end position="104"/>
    </location>
</feature>
<name>A0AAD8ZPK1_9TELE</name>
<dbReference type="GO" id="GO:0006936">
    <property type="term" value="P:muscle contraction"/>
    <property type="evidence" value="ECO:0007669"/>
    <property type="project" value="InterPro"/>
</dbReference>
<gene>
    <name evidence="2" type="ORF">P4O66_004445</name>
</gene>
<dbReference type="Proteomes" id="UP001239994">
    <property type="component" value="Unassembled WGS sequence"/>
</dbReference>
<feature type="compositionally biased region" description="Polar residues" evidence="1">
    <location>
        <begin position="1"/>
        <end position="14"/>
    </location>
</feature>
<proteinExistence type="predicted"/>
<dbReference type="InterPro" id="IPR006018">
    <property type="entry name" value="Caldesmon_LSP"/>
</dbReference>
<dbReference type="AlphaFoldDB" id="A0AAD8ZPK1"/>
<dbReference type="PANTHER" id="PTHR18949">
    <property type="entry name" value="CALDESMON"/>
    <property type="match status" value="1"/>
</dbReference>
<dbReference type="PANTHER" id="PTHR18949:SF1">
    <property type="entry name" value="LYMPHOCYTE-SPECIFIC PROTEIN 1"/>
    <property type="match status" value="1"/>
</dbReference>
<comment type="caution">
    <text evidence="2">The sequence shown here is derived from an EMBL/GenBank/DDBJ whole genome shotgun (WGS) entry which is preliminary data.</text>
</comment>
<dbReference type="InterPro" id="IPR006017">
    <property type="entry name" value="Caldesmon"/>
</dbReference>
<dbReference type="GO" id="GO:0003779">
    <property type="term" value="F:actin binding"/>
    <property type="evidence" value="ECO:0007669"/>
    <property type="project" value="InterPro"/>
</dbReference>
<dbReference type="EMBL" id="JAROKS010000007">
    <property type="protein sequence ID" value="KAK1802106.1"/>
    <property type="molecule type" value="Genomic_DNA"/>
</dbReference>
<evidence type="ECO:0008006" key="4">
    <source>
        <dbReference type="Google" id="ProtNLM"/>
    </source>
</evidence>
<organism evidence="2 3">
    <name type="scientific">Electrophorus voltai</name>
    <dbReference type="NCBI Taxonomy" id="2609070"/>
    <lineage>
        <taxon>Eukaryota</taxon>
        <taxon>Metazoa</taxon>
        <taxon>Chordata</taxon>
        <taxon>Craniata</taxon>
        <taxon>Vertebrata</taxon>
        <taxon>Euteleostomi</taxon>
        <taxon>Actinopterygii</taxon>
        <taxon>Neopterygii</taxon>
        <taxon>Teleostei</taxon>
        <taxon>Ostariophysi</taxon>
        <taxon>Gymnotiformes</taxon>
        <taxon>Gymnotoidei</taxon>
        <taxon>Gymnotidae</taxon>
        <taxon>Electrophorus</taxon>
    </lineage>
</organism>
<evidence type="ECO:0000256" key="1">
    <source>
        <dbReference type="SAM" id="MobiDB-lite"/>
    </source>
</evidence>
<protein>
    <recommendedName>
        <fullName evidence="4">Lymphocyte specific protein 1 a</fullName>
    </recommendedName>
</protein>
<dbReference type="PRINTS" id="PR01076">
    <property type="entry name" value="CALDESMON"/>
</dbReference>
<accession>A0AAD8ZPK1</accession>
<sequence>MDSVVESSLLSANSLVEGEPVTELEISENPHHSEKEEQSLFQEETEEWRMKEETEEERVKRMREEERERKRRDVMERIKKLSLSSSEADEPFSPLSPTLMDEDTEGLTEGYVCSISERTECLSRSVKNSNSVKKTEPPMTISKIDSRLEQYNHAVELSGQEARDTKQVLMDLAASPEPLAARKNLFEVGETWNQNQKVLSTKPNEVKSGDVRLKKTMWETLETSSTKKPEGKASLGKKFKFVETGHGKYEKVLVGDSDSINHTNRKQTISRRFIKL</sequence>
<dbReference type="GO" id="GO:0017022">
    <property type="term" value="F:myosin binding"/>
    <property type="evidence" value="ECO:0007669"/>
    <property type="project" value="InterPro"/>
</dbReference>